<comment type="similarity">
    <text evidence="2">Belongs to the SAP domain-containing ribonucleoprotein family.</text>
</comment>
<name>A0ABR3Y462_9PEZI</name>
<feature type="region of interest" description="Disordered" evidence="3">
    <location>
        <begin position="19"/>
        <end position="306"/>
    </location>
</feature>
<feature type="compositionally biased region" description="Basic and acidic residues" evidence="3">
    <location>
        <begin position="133"/>
        <end position="145"/>
    </location>
</feature>
<dbReference type="Gene3D" id="1.10.720.30">
    <property type="entry name" value="SAP domain"/>
    <property type="match status" value="1"/>
</dbReference>
<dbReference type="Proteomes" id="UP001586593">
    <property type="component" value="Unassembled WGS sequence"/>
</dbReference>
<dbReference type="PANTHER" id="PTHR46551">
    <property type="entry name" value="SAP DOMAIN-CONTAINING RIBONUCLEOPROTEIN"/>
    <property type="match status" value="1"/>
</dbReference>
<protein>
    <recommendedName>
        <fullName evidence="4">SAP domain-containing protein</fullName>
    </recommendedName>
</protein>
<dbReference type="PANTHER" id="PTHR46551:SF1">
    <property type="entry name" value="SAP DOMAIN-CONTAINING RIBONUCLEOPROTEIN"/>
    <property type="match status" value="1"/>
</dbReference>
<evidence type="ECO:0000256" key="1">
    <source>
        <dbReference type="ARBA" id="ARBA00022553"/>
    </source>
</evidence>
<reference evidence="5 6" key="1">
    <citation type="journal article" date="2024" name="Commun. Biol.">
        <title>Comparative genomic analysis of thermophilic fungi reveals convergent evolutionary adaptations and gene losses.</title>
        <authorList>
            <person name="Steindorff A.S."/>
            <person name="Aguilar-Pontes M.V."/>
            <person name="Robinson A.J."/>
            <person name="Andreopoulos B."/>
            <person name="LaButti K."/>
            <person name="Kuo A."/>
            <person name="Mondo S."/>
            <person name="Riley R."/>
            <person name="Otillar R."/>
            <person name="Haridas S."/>
            <person name="Lipzen A."/>
            <person name="Grimwood J."/>
            <person name="Schmutz J."/>
            <person name="Clum A."/>
            <person name="Reid I.D."/>
            <person name="Moisan M.C."/>
            <person name="Butler G."/>
            <person name="Nguyen T.T.M."/>
            <person name="Dewar K."/>
            <person name="Conant G."/>
            <person name="Drula E."/>
            <person name="Henrissat B."/>
            <person name="Hansel C."/>
            <person name="Singer S."/>
            <person name="Hutchinson M.I."/>
            <person name="de Vries R.P."/>
            <person name="Natvig D.O."/>
            <person name="Powell A.J."/>
            <person name="Tsang A."/>
            <person name="Grigoriev I.V."/>
        </authorList>
    </citation>
    <scope>NUCLEOTIDE SEQUENCE [LARGE SCALE GENOMIC DNA]</scope>
    <source>
        <strain evidence="5 6">ATCC 24622</strain>
    </source>
</reference>
<feature type="compositionally biased region" description="Gly residues" evidence="3">
    <location>
        <begin position="239"/>
        <end position="249"/>
    </location>
</feature>
<feature type="compositionally biased region" description="Low complexity" evidence="3">
    <location>
        <begin position="102"/>
        <end position="125"/>
    </location>
</feature>
<dbReference type="InterPro" id="IPR003034">
    <property type="entry name" value="SAP_dom"/>
</dbReference>
<evidence type="ECO:0000259" key="4">
    <source>
        <dbReference type="PROSITE" id="PS50800"/>
    </source>
</evidence>
<feature type="compositionally biased region" description="Low complexity" evidence="3">
    <location>
        <begin position="250"/>
        <end position="259"/>
    </location>
</feature>
<keyword evidence="1" id="KW-0597">Phosphoprotein</keyword>
<keyword evidence="6" id="KW-1185">Reference proteome</keyword>
<feature type="compositionally biased region" description="Basic and acidic residues" evidence="3">
    <location>
        <begin position="195"/>
        <end position="220"/>
    </location>
</feature>
<gene>
    <name evidence="5" type="ORF">VTK73DRAFT_1598</name>
</gene>
<dbReference type="InterPro" id="IPR052240">
    <property type="entry name" value="SAP_domain_ribonucleoprotein"/>
</dbReference>
<organism evidence="5 6">
    <name type="scientific">Phialemonium thermophilum</name>
    <dbReference type="NCBI Taxonomy" id="223376"/>
    <lineage>
        <taxon>Eukaryota</taxon>
        <taxon>Fungi</taxon>
        <taxon>Dikarya</taxon>
        <taxon>Ascomycota</taxon>
        <taxon>Pezizomycotina</taxon>
        <taxon>Sordariomycetes</taxon>
        <taxon>Sordariomycetidae</taxon>
        <taxon>Cephalothecales</taxon>
        <taxon>Cephalothecaceae</taxon>
        <taxon>Phialemonium</taxon>
    </lineage>
</organism>
<feature type="domain" description="SAP" evidence="4">
    <location>
        <begin position="4"/>
        <end position="38"/>
    </location>
</feature>
<dbReference type="Pfam" id="PF02037">
    <property type="entry name" value="SAP"/>
    <property type="match status" value="1"/>
</dbReference>
<accession>A0ABR3Y462</accession>
<feature type="compositionally biased region" description="Basic and acidic residues" evidence="3">
    <location>
        <begin position="289"/>
        <end position="299"/>
    </location>
</feature>
<feature type="compositionally biased region" description="Low complexity" evidence="3">
    <location>
        <begin position="69"/>
        <end position="88"/>
    </location>
</feature>
<dbReference type="InterPro" id="IPR040746">
    <property type="entry name" value="THO1_MOS11_C"/>
</dbReference>
<sequence>MAEYSTMKVTELKKLLTERKLSTAGNKPDLIARLEEDDKAKAGGAEPAAKPAAKPEAEDEIDYDDDDIAPSAAAGQPAATQADAPATKEATDKPSSAAPANQTESAQAPTTETATAPASNAAAEQPPTPAAQNDKKETTAEEAIEKSPAPAPFSQHLAATNPDDEAAKRAARAKRFGLPPDSDEVKLANRAARFGIDRAALERSLDSALPERRKRERERGAAAGGGDKDDEDRRKRRSGAGGGALGGQGRNRPQQQQQQGGRGRGRPDGGVRKPPQSHPRPAGSILDDPTERAKAEARAKRFAATA</sequence>
<feature type="compositionally biased region" description="Acidic residues" evidence="3">
    <location>
        <begin position="57"/>
        <end position="68"/>
    </location>
</feature>
<dbReference type="EMBL" id="JAZHXJ010000014">
    <property type="protein sequence ID" value="KAL1882686.1"/>
    <property type="molecule type" value="Genomic_DNA"/>
</dbReference>
<dbReference type="Pfam" id="PF18592">
    <property type="entry name" value="Tho1_MOS11_C"/>
    <property type="match status" value="1"/>
</dbReference>
<feature type="compositionally biased region" description="Low complexity" evidence="3">
    <location>
        <begin position="42"/>
        <end position="54"/>
    </location>
</feature>
<dbReference type="PROSITE" id="PS50800">
    <property type="entry name" value="SAP"/>
    <property type="match status" value="1"/>
</dbReference>
<dbReference type="InterPro" id="IPR036361">
    <property type="entry name" value="SAP_dom_sf"/>
</dbReference>
<evidence type="ECO:0000256" key="2">
    <source>
        <dbReference type="ARBA" id="ARBA00046328"/>
    </source>
</evidence>
<dbReference type="SUPFAM" id="SSF68906">
    <property type="entry name" value="SAP domain"/>
    <property type="match status" value="1"/>
</dbReference>
<proteinExistence type="inferred from homology"/>
<comment type="caution">
    <text evidence="5">The sequence shown here is derived from an EMBL/GenBank/DDBJ whole genome shotgun (WGS) entry which is preliminary data.</text>
</comment>
<feature type="compositionally biased region" description="Basic and acidic residues" evidence="3">
    <location>
        <begin position="30"/>
        <end position="41"/>
    </location>
</feature>
<evidence type="ECO:0000313" key="5">
    <source>
        <dbReference type="EMBL" id="KAL1882686.1"/>
    </source>
</evidence>
<evidence type="ECO:0000313" key="6">
    <source>
        <dbReference type="Proteomes" id="UP001586593"/>
    </source>
</evidence>
<evidence type="ECO:0000256" key="3">
    <source>
        <dbReference type="SAM" id="MobiDB-lite"/>
    </source>
</evidence>
<dbReference type="SMART" id="SM00513">
    <property type="entry name" value="SAP"/>
    <property type="match status" value="1"/>
</dbReference>